<dbReference type="Pfam" id="PF03004">
    <property type="entry name" value="Transposase_24"/>
    <property type="match status" value="1"/>
</dbReference>
<comment type="similarity">
    <text evidence="1">Belongs to the GeBP family.</text>
</comment>
<feature type="region of interest" description="Disordered" evidence="3">
    <location>
        <begin position="671"/>
        <end position="690"/>
    </location>
</feature>
<name>A0A8B9ARQ2_PHODC</name>
<dbReference type="Proteomes" id="UP000228380">
    <property type="component" value="Chromosome 9"/>
</dbReference>
<keyword evidence="2" id="KW-0175">Coiled coil</keyword>
<evidence type="ECO:0000256" key="3">
    <source>
        <dbReference type="SAM" id="MobiDB-lite"/>
    </source>
</evidence>
<dbReference type="PANTHER" id="PTHR33144:SF52">
    <property type="match status" value="1"/>
</dbReference>
<protein>
    <submittedName>
        <fullName evidence="6">Uncharacterized protein LOC103701824 isoform X2</fullName>
    </submittedName>
</protein>
<reference evidence="5" key="1">
    <citation type="journal article" date="2019" name="Nat. Commun.">
        <title>Genome-wide association mapping of date palm fruit traits.</title>
        <authorList>
            <person name="Hazzouri K.M."/>
            <person name="Gros-Balthazard M."/>
            <person name="Flowers J.M."/>
            <person name="Copetti D."/>
            <person name="Lemansour A."/>
            <person name="Lebrun M."/>
            <person name="Masmoudi K."/>
            <person name="Ferrand S."/>
            <person name="Dhar M.I."/>
            <person name="Fresquez Z.A."/>
            <person name="Rosas U."/>
            <person name="Zhang J."/>
            <person name="Talag J."/>
            <person name="Lee S."/>
            <person name="Kudrna D."/>
            <person name="Powell R.F."/>
            <person name="Leitch I.J."/>
            <person name="Krueger R.R."/>
            <person name="Wing R.A."/>
            <person name="Amiri K.M.A."/>
            <person name="Purugganan M.D."/>
        </authorList>
    </citation>
    <scope>NUCLEOTIDE SEQUENCE [LARGE SCALE GENOMIC DNA]</scope>
    <source>
        <strain evidence="5">cv. Khalas</strain>
    </source>
</reference>
<feature type="compositionally biased region" description="Basic and acidic residues" evidence="3">
    <location>
        <begin position="680"/>
        <end position="690"/>
    </location>
</feature>
<feature type="compositionally biased region" description="Basic residues" evidence="3">
    <location>
        <begin position="1"/>
        <end position="11"/>
    </location>
</feature>
<feature type="compositionally biased region" description="Low complexity" evidence="3">
    <location>
        <begin position="67"/>
        <end position="82"/>
    </location>
</feature>
<dbReference type="InterPro" id="IPR053932">
    <property type="entry name" value="GeBP-like_DBD"/>
</dbReference>
<dbReference type="RefSeq" id="XP_038986014.1">
    <property type="nucleotide sequence ID" value="XM_039130086.1"/>
</dbReference>
<keyword evidence="5" id="KW-1185">Reference proteome</keyword>
<evidence type="ECO:0000259" key="4">
    <source>
        <dbReference type="Pfam" id="PF04504"/>
    </source>
</evidence>
<feature type="region of interest" description="Disordered" evidence="3">
    <location>
        <begin position="1"/>
        <end position="112"/>
    </location>
</feature>
<dbReference type="AlphaFoldDB" id="A0A8B9ARQ2"/>
<dbReference type="Pfam" id="PF04504">
    <property type="entry name" value="GeBP-like_DBD"/>
    <property type="match status" value="1"/>
</dbReference>
<proteinExistence type="inferred from homology"/>
<sequence length="690" mass="77574">MPSKSKSSKRHPSSDPAEPKSHPNPASSNPIEDPPAPASGKNPNPKSFKPHKTSSPTPALPKAPSKSSDPMTPDDPAAASPSRKSDRKRKARDYSDDVPPAAKSPQAGQRRLADENAVALLRAAIDFRSRTGSIPLPANMSAFYDSVKASLPTPLTKEQVCNKLRHLRQKFQKAGPSGSGPNDGLVHELCIELWAAEDNKDVTKDQKKDKKGTLVVAVENGEAADEEEEEPEEEGDGEERVGGVPDSLPYVRSAVAEHWKANGLWGVSWEVGLKRMDSSKARALEEKWRRQLGDEMRFQMDWCKTSREILALLNDAYKGYNMPRGKRFRDIEFQHTSVGSTSDHFLRSQQNDEPQQPDELQQYESHTQHESQSEHAQPADCPDTDDVDIQDGLGRVRRIRGPTRALDVWTLYEDEKFVVHCNELGQPIKKAASILSTFLESVARKGQLCPLNYTKWNEMLSSYKKKFVLPANSHDWVLKSVNRKWKEYKEKLKADWKHEGMTEEEVARVCPLDVISHQWRGLVHYWFSEKAQMDDNEREPGKVEFDKMTHTHRDGSFVREESKDIVDRATNLISERVGESSSDATNYIEAQVLAKLMGSEHYGQVRGYSVGVTPTQLSAVGMYTRNAREDSNTAEFRHLQATIEELKQNQKNLQSQLANILSLLQRFLPSQIPNTSNAPRDNDNGAESRP</sequence>
<feature type="compositionally biased region" description="Polar residues" evidence="3">
    <location>
        <begin position="340"/>
        <end position="365"/>
    </location>
</feature>
<dbReference type="PANTHER" id="PTHR33144">
    <property type="entry name" value="OS10G0409366 PROTEIN-RELATED"/>
    <property type="match status" value="1"/>
</dbReference>
<organism evidence="5 6">
    <name type="scientific">Phoenix dactylifera</name>
    <name type="common">Date palm</name>
    <dbReference type="NCBI Taxonomy" id="42345"/>
    <lineage>
        <taxon>Eukaryota</taxon>
        <taxon>Viridiplantae</taxon>
        <taxon>Streptophyta</taxon>
        <taxon>Embryophyta</taxon>
        <taxon>Tracheophyta</taxon>
        <taxon>Spermatophyta</taxon>
        <taxon>Magnoliopsida</taxon>
        <taxon>Liliopsida</taxon>
        <taxon>Arecaceae</taxon>
        <taxon>Coryphoideae</taxon>
        <taxon>Phoeniceae</taxon>
        <taxon>Phoenix</taxon>
    </lineage>
</organism>
<evidence type="ECO:0000313" key="6">
    <source>
        <dbReference type="RefSeq" id="XP_038986014.1"/>
    </source>
</evidence>
<dbReference type="InterPro" id="IPR004252">
    <property type="entry name" value="Probable_transposase_24"/>
</dbReference>
<reference evidence="6" key="2">
    <citation type="submission" date="2025-08" db="UniProtKB">
        <authorList>
            <consortium name="RefSeq"/>
        </authorList>
    </citation>
    <scope>IDENTIFICATION</scope>
    <source>
        <tissue evidence="6">Young leaves</tissue>
    </source>
</reference>
<evidence type="ECO:0000256" key="2">
    <source>
        <dbReference type="SAM" id="Coils"/>
    </source>
</evidence>
<feature type="region of interest" description="Disordered" evidence="3">
    <location>
        <begin position="340"/>
        <end position="387"/>
    </location>
</feature>
<feature type="region of interest" description="Disordered" evidence="3">
    <location>
        <begin position="220"/>
        <end position="245"/>
    </location>
</feature>
<feature type="domain" description="Glabrous enhancer-binding protein-like DBD" evidence="4">
    <location>
        <begin position="109"/>
        <end position="194"/>
    </location>
</feature>
<feature type="compositionally biased region" description="Acidic residues" evidence="3">
    <location>
        <begin position="222"/>
        <end position="237"/>
    </location>
</feature>
<evidence type="ECO:0000313" key="5">
    <source>
        <dbReference type="Proteomes" id="UP000228380"/>
    </source>
</evidence>
<feature type="coiled-coil region" evidence="2">
    <location>
        <begin position="636"/>
        <end position="663"/>
    </location>
</feature>
<accession>A0A8B9ARQ2</accession>
<dbReference type="GeneID" id="103701824"/>
<gene>
    <name evidence="6" type="primary">LOC103701824</name>
</gene>
<evidence type="ECO:0000256" key="1">
    <source>
        <dbReference type="ARBA" id="ARBA00010820"/>
    </source>
</evidence>